<evidence type="ECO:0000313" key="3">
    <source>
        <dbReference type="Proteomes" id="UP001055172"/>
    </source>
</evidence>
<keyword evidence="1" id="KW-0732">Signal</keyword>
<evidence type="ECO:0000256" key="1">
    <source>
        <dbReference type="SAM" id="SignalP"/>
    </source>
</evidence>
<comment type="caution">
    <text evidence="2">The sequence shown here is derived from an EMBL/GenBank/DDBJ whole genome shotgun (WGS) entry which is preliminary data.</text>
</comment>
<name>A0AA37GJP8_9PEZI</name>
<dbReference type="Proteomes" id="UP001055172">
    <property type="component" value="Unassembled WGS sequence"/>
</dbReference>
<organism evidence="2 3">
    <name type="scientific">Colletotrichum liriopes</name>
    <dbReference type="NCBI Taxonomy" id="708192"/>
    <lineage>
        <taxon>Eukaryota</taxon>
        <taxon>Fungi</taxon>
        <taxon>Dikarya</taxon>
        <taxon>Ascomycota</taxon>
        <taxon>Pezizomycotina</taxon>
        <taxon>Sordariomycetes</taxon>
        <taxon>Hypocreomycetidae</taxon>
        <taxon>Glomerellales</taxon>
        <taxon>Glomerellaceae</taxon>
        <taxon>Colletotrichum</taxon>
        <taxon>Colletotrichum spaethianum species complex</taxon>
    </lineage>
</organism>
<reference evidence="2 3" key="1">
    <citation type="submission" date="2021-07" db="EMBL/GenBank/DDBJ databases">
        <title>Genome data of Colletotrichum spaethianum.</title>
        <authorList>
            <person name="Utami Y.D."/>
            <person name="Hiruma K."/>
        </authorList>
    </citation>
    <scope>NUCLEOTIDE SEQUENCE [LARGE SCALE GENOMIC DNA]</scope>
    <source>
        <strain evidence="2 3">MAFF 242679</strain>
    </source>
</reference>
<feature type="chain" id="PRO_5041441155" evidence="1">
    <location>
        <begin position="20"/>
        <end position="118"/>
    </location>
</feature>
<proteinExistence type="predicted"/>
<gene>
    <name evidence="2" type="ORF">ColLi_04444</name>
</gene>
<keyword evidence="3" id="KW-1185">Reference proteome</keyword>
<sequence length="118" mass="13175">MKLSHTFAAAVLAAEATLATSCQSFRGQDVIHIKGGIGWRYYNENTNHWSWNAQTGHAVIQDDGWVYFDGNGKEFTANIWVSYKDGTTALYQPPNGRNGWCTLPSNGQYNIANVESWD</sequence>
<protein>
    <submittedName>
        <fullName evidence="2">Uncharacterized protein</fullName>
    </submittedName>
</protein>
<dbReference type="AlphaFoldDB" id="A0AA37GJP8"/>
<evidence type="ECO:0000313" key="2">
    <source>
        <dbReference type="EMBL" id="GJC81606.1"/>
    </source>
</evidence>
<dbReference type="EMBL" id="BPPX01000007">
    <property type="protein sequence ID" value="GJC81606.1"/>
    <property type="molecule type" value="Genomic_DNA"/>
</dbReference>
<feature type="signal peptide" evidence="1">
    <location>
        <begin position="1"/>
        <end position="19"/>
    </location>
</feature>
<accession>A0AA37GJP8</accession>